<keyword evidence="4" id="KW-0804">Transcription</keyword>
<keyword evidence="2" id="KW-0805">Transcription regulation</keyword>
<accession>A0A7H8NDH4</accession>
<dbReference type="SUPFAM" id="SSF53850">
    <property type="entry name" value="Periplasmic binding protein-like II"/>
    <property type="match status" value="1"/>
</dbReference>
<dbReference type="PANTHER" id="PTHR30346">
    <property type="entry name" value="TRANSCRIPTIONAL DUAL REGULATOR HCAR-RELATED"/>
    <property type="match status" value="1"/>
</dbReference>
<dbReference type="RefSeq" id="WP_176164242.1">
    <property type="nucleotide sequence ID" value="NZ_CP054929.1"/>
</dbReference>
<dbReference type="EMBL" id="CP054929">
    <property type="protein sequence ID" value="QKW52529.1"/>
    <property type="molecule type" value="Genomic_DNA"/>
</dbReference>
<dbReference type="Proteomes" id="UP000509303">
    <property type="component" value="Chromosome"/>
</dbReference>
<protein>
    <submittedName>
        <fullName evidence="7">LysR family transcriptional regulator</fullName>
    </submittedName>
</protein>
<reference evidence="7 8" key="1">
    <citation type="submission" date="2020-06" db="EMBL/GenBank/DDBJ databases">
        <title>Genome mining for natural products.</title>
        <authorList>
            <person name="Zhang B."/>
            <person name="Shi J."/>
            <person name="Ge H."/>
        </authorList>
    </citation>
    <scope>NUCLEOTIDE SEQUENCE [LARGE SCALE GENOMIC DNA]</scope>
    <source>
        <strain evidence="7 8">NA00687</strain>
    </source>
</reference>
<dbReference type="GO" id="GO:0003677">
    <property type="term" value="F:DNA binding"/>
    <property type="evidence" value="ECO:0007669"/>
    <property type="project" value="UniProtKB-KW"/>
</dbReference>
<evidence type="ECO:0000256" key="4">
    <source>
        <dbReference type="ARBA" id="ARBA00023163"/>
    </source>
</evidence>
<proteinExistence type="inferred from homology"/>
<keyword evidence="8" id="KW-1185">Reference proteome</keyword>
<evidence type="ECO:0000256" key="2">
    <source>
        <dbReference type="ARBA" id="ARBA00023015"/>
    </source>
</evidence>
<feature type="region of interest" description="Disordered" evidence="5">
    <location>
        <begin position="302"/>
        <end position="342"/>
    </location>
</feature>
<dbReference type="GO" id="GO:0003700">
    <property type="term" value="F:DNA-binding transcription factor activity"/>
    <property type="evidence" value="ECO:0007669"/>
    <property type="project" value="InterPro"/>
</dbReference>
<feature type="domain" description="HTH lysR-type" evidence="6">
    <location>
        <begin position="3"/>
        <end position="60"/>
    </location>
</feature>
<comment type="similarity">
    <text evidence="1">Belongs to the LysR transcriptional regulatory family.</text>
</comment>
<dbReference type="GO" id="GO:0032993">
    <property type="term" value="C:protein-DNA complex"/>
    <property type="evidence" value="ECO:0007669"/>
    <property type="project" value="TreeGrafter"/>
</dbReference>
<gene>
    <name evidence="7" type="ORF">HUT08_26680</name>
</gene>
<organism evidence="7 8">
    <name type="scientific">Streptomyces buecherae</name>
    <dbReference type="NCBI Taxonomy" id="2763006"/>
    <lineage>
        <taxon>Bacteria</taxon>
        <taxon>Bacillati</taxon>
        <taxon>Actinomycetota</taxon>
        <taxon>Actinomycetes</taxon>
        <taxon>Kitasatosporales</taxon>
        <taxon>Streptomycetaceae</taxon>
        <taxon>Streptomyces</taxon>
    </lineage>
</organism>
<sequence>MELQLRHLRNLCAVATAGSLNKAAAELGLPQPALSRQVRRLESLLGGALFQRDTYGVRLTPLGESVLGHAETIVRRFDELDAQLHAHRQHQRRTLRVGWDAGPLSEALLNCLWQLRPEGQLRIVTVDSSSELNALLRAGEVDIGLFSMSTEVEQPATDGLVLAPVAETAVFLALAEDHPLARVPALRMADLASEEWISVLGPDGCQEALRRLCGPFGFEPRISYDVPVSGPRCDVIRHQGCVALTQQIRPVAPGTVHRRVIDLPSRMRHWLATLPGNPAAVLLPPLARLLAVAHDELVRERGASGRGATVPTTPIGHHAPITAPRTSLGRPGTSVGHDAGNP</sequence>
<dbReference type="Pfam" id="PF03466">
    <property type="entry name" value="LysR_substrate"/>
    <property type="match status" value="1"/>
</dbReference>
<dbReference type="InterPro" id="IPR005119">
    <property type="entry name" value="LysR_subst-bd"/>
</dbReference>
<evidence type="ECO:0000256" key="3">
    <source>
        <dbReference type="ARBA" id="ARBA00023125"/>
    </source>
</evidence>
<dbReference type="PANTHER" id="PTHR30346:SF30">
    <property type="entry name" value="SMALL NEUTRAL PROTEASE REGULATORY PROTEIN"/>
    <property type="match status" value="1"/>
</dbReference>
<dbReference type="FunFam" id="1.10.10.10:FF:000001">
    <property type="entry name" value="LysR family transcriptional regulator"/>
    <property type="match status" value="1"/>
</dbReference>
<dbReference type="PROSITE" id="PS50931">
    <property type="entry name" value="HTH_LYSR"/>
    <property type="match status" value="1"/>
</dbReference>
<keyword evidence="3" id="KW-0238">DNA-binding</keyword>
<dbReference type="PRINTS" id="PR00039">
    <property type="entry name" value="HTHLYSR"/>
</dbReference>
<evidence type="ECO:0000256" key="1">
    <source>
        <dbReference type="ARBA" id="ARBA00009437"/>
    </source>
</evidence>
<dbReference type="InterPro" id="IPR036390">
    <property type="entry name" value="WH_DNA-bd_sf"/>
</dbReference>
<name>A0A7H8NDH4_9ACTN</name>
<evidence type="ECO:0000313" key="8">
    <source>
        <dbReference type="Proteomes" id="UP000509303"/>
    </source>
</evidence>
<evidence type="ECO:0000313" key="7">
    <source>
        <dbReference type="EMBL" id="QKW52529.1"/>
    </source>
</evidence>
<dbReference type="InterPro" id="IPR000847">
    <property type="entry name" value="LysR_HTH_N"/>
</dbReference>
<dbReference type="Gene3D" id="3.40.190.290">
    <property type="match status" value="1"/>
</dbReference>
<dbReference type="InterPro" id="IPR036388">
    <property type="entry name" value="WH-like_DNA-bd_sf"/>
</dbReference>
<dbReference type="Pfam" id="PF00126">
    <property type="entry name" value="HTH_1"/>
    <property type="match status" value="1"/>
</dbReference>
<dbReference type="AlphaFoldDB" id="A0A7H8NDH4"/>
<evidence type="ECO:0000256" key="5">
    <source>
        <dbReference type="SAM" id="MobiDB-lite"/>
    </source>
</evidence>
<evidence type="ECO:0000259" key="6">
    <source>
        <dbReference type="PROSITE" id="PS50931"/>
    </source>
</evidence>
<dbReference type="Gene3D" id="1.10.10.10">
    <property type="entry name" value="Winged helix-like DNA-binding domain superfamily/Winged helix DNA-binding domain"/>
    <property type="match status" value="1"/>
</dbReference>
<dbReference type="SUPFAM" id="SSF46785">
    <property type="entry name" value="Winged helix' DNA-binding domain"/>
    <property type="match status" value="1"/>
</dbReference>